<feature type="domain" description="INO80 complex subunit B-like conserved region" evidence="6">
    <location>
        <begin position="753"/>
        <end position="832"/>
    </location>
</feature>
<dbReference type="Pfam" id="PF04795">
    <property type="entry name" value="PAPA-1"/>
    <property type="match status" value="1"/>
</dbReference>
<evidence type="ECO:0000256" key="1">
    <source>
        <dbReference type="ARBA" id="ARBA00009670"/>
    </source>
</evidence>
<evidence type="ECO:0000256" key="4">
    <source>
        <dbReference type="ARBA" id="ARBA00022840"/>
    </source>
</evidence>
<feature type="compositionally biased region" description="Pro residues" evidence="5">
    <location>
        <begin position="112"/>
        <end position="121"/>
    </location>
</feature>
<gene>
    <name evidence="7" type="ORF">E3P90_01269</name>
</gene>
<dbReference type="Proteomes" id="UP000306954">
    <property type="component" value="Unassembled WGS sequence"/>
</dbReference>
<dbReference type="GO" id="GO:0031011">
    <property type="term" value="C:Ino80 complex"/>
    <property type="evidence" value="ECO:0007669"/>
    <property type="project" value="InterPro"/>
</dbReference>
<keyword evidence="3" id="KW-0547">Nucleotide-binding</keyword>
<feature type="compositionally biased region" description="Basic and acidic residues" evidence="5">
    <location>
        <begin position="754"/>
        <end position="780"/>
    </location>
</feature>
<dbReference type="InterPro" id="IPR004147">
    <property type="entry name" value="ABC1_dom"/>
</dbReference>
<evidence type="ECO:0000256" key="2">
    <source>
        <dbReference type="ARBA" id="ARBA00022679"/>
    </source>
</evidence>
<dbReference type="GO" id="GO:0006744">
    <property type="term" value="P:ubiquinone biosynthetic process"/>
    <property type="evidence" value="ECO:0007669"/>
    <property type="project" value="TreeGrafter"/>
</dbReference>
<feature type="region of interest" description="Disordered" evidence="5">
    <location>
        <begin position="38"/>
        <end position="129"/>
    </location>
</feature>
<evidence type="ECO:0000313" key="7">
    <source>
        <dbReference type="EMBL" id="TIB14332.1"/>
    </source>
</evidence>
<evidence type="ECO:0000256" key="5">
    <source>
        <dbReference type="SAM" id="MobiDB-lite"/>
    </source>
</evidence>
<proteinExistence type="inferred from homology"/>
<evidence type="ECO:0000313" key="8">
    <source>
        <dbReference type="Proteomes" id="UP000306954"/>
    </source>
</evidence>
<feature type="compositionally biased region" description="Gly residues" evidence="5">
    <location>
        <begin position="39"/>
        <end position="50"/>
    </location>
</feature>
<evidence type="ECO:0000259" key="6">
    <source>
        <dbReference type="SMART" id="SM01406"/>
    </source>
</evidence>
<feature type="region of interest" description="Disordered" evidence="5">
    <location>
        <begin position="560"/>
        <end position="813"/>
    </location>
</feature>
<dbReference type="AlphaFoldDB" id="A0A4T0I5T6"/>
<evidence type="ECO:0000256" key="3">
    <source>
        <dbReference type="ARBA" id="ARBA00022741"/>
    </source>
</evidence>
<dbReference type="GO" id="GO:0005524">
    <property type="term" value="F:ATP binding"/>
    <property type="evidence" value="ECO:0007669"/>
    <property type="project" value="UniProtKB-KW"/>
</dbReference>
<feature type="compositionally biased region" description="Acidic residues" evidence="5">
    <location>
        <begin position="565"/>
        <end position="575"/>
    </location>
</feature>
<reference evidence="7 8" key="1">
    <citation type="submission" date="2019-03" db="EMBL/GenBank/DDBJ databases">
        <title>Sequencing 23 genomes of Wallemia ichthyophaga.</title>
        <authorList>
            <person name="Gostincar C."/>
        </authorList>
    </citation>
    <scope>NUCLEOTIDE SEQUENCE [LARGE SCALE GENOMIC DNA]</scope>
    <source>
        <strain evidence="7 8">EXF-8621</strain>
    </source>
</reference>
<organism evidence="7 8">
    <name type="scientific">Wallemia ichthyophaga</name>
    <dbReference type="NCBI Taxonomy" id="245174"/>
    <lineage>
        <taxon>Eukaryota</taxon>
        <taxon>Fungi</taxon>
        <taxon>Dikarya</taxon>
        <taxon>Basidiomycota</taxon>
        <taxon>Wallemiomycotina</taxon>
        <taxon>Wallemiomycetes</taxon>
        <taxon>Wallemiales</taxon>
        <taxon>Wallemiaceae</taxon>
        <taxon>Wallemia</taxon>
    </lineage>
</organism>
<keyword evidence="4" id="KW-0067">ATP-binding</keyword>
<comment type="caution">
    <text evidence="7">The sequence shown here is derived from an EMBL/GenBank/DDBJ whole genome shotgun (WGS) entry which is preliminary data.</text>
</comment>
<dbReference type="PANTHER" id="PTHR43851">
    <property type="match status" value="1"/>
</dbReference>
<dbReference type="InterPro" id="IPR011009">
    <property type="entry name" value="Kinase-like_dom_sf"/>
</dbReference>
<feature type="compositionally biased region" description="Acidic residues" evidence="5">
    <location>
        <begin position="672"/>
        <end position="700"/>
    </location>
</feature>
<sequence length="836" mass="93114">MLSNYFKILNSLKRIYTPLPRNTQQFESLEDLYAYARDSGGGGGGGGGSGSDTQNAHMDRNHSSNPSQSLSETHSPKQPDSQPSTTMSQTTLQPHGIHETSGISHTPTQPLAVPPSQPPSHSPRYTKVPSSRLGRLFHYGGLAAGLTYGTASQVLRGGNTQHSALLSPANVDRLVAKLSVMRGAALKLGQFLSIQDSHLLPPEIETALTRLQNKADYMPNWQLERVLAAEYGADWISHFEHFDKVPVAAASIGQVHTATLSAHHPTHPRMHVALKIQFPGVKESISSDLNNLKLLVAASGILPRGLFLDNTIRQMRTELADECDYLREAECGERFGEYLHNDPVFSCPVVVKDLCTPNILTTQFMPGESLSRAYTYDQPTKDKIGSAIMRLCISEIFQFRLMQTDPNWSNFLWDGECGRINLIDFGASRAYTEDFVGAFGRLLLAAGNGDREECVRTSLQLGYLTGDESEEMINAHIASMLALGEPFRQAEPYSFLNQTITERVKAQIPIMLQHRLTPPPKETYSLNRKLSGAFLLCSRLGSVVNCREIWEEVTLGRFESNSQQSEDDEVDELASEDGHDNMEDYSQDDVDMVDDDDDIHNDDDEDDDNDDNDDDDTPSQTSKPKARRGRPPGSTNKKSNSSAAARPRGARSSARTSARATQQKPREKSREEEIDEISSGEGEGEGEDDLDQDELDDLDDADTRKDNDKDEQRLTARQRAALKQPNDDGTSDTPELMSLDIGRQHKTTLTEEEQALKKAELLRRRKHQSDQRLENEKVETINRLLTKTASKRRGKKEEDKDEEDRESSQVVVDETPQSLLTYRWVSRPSGALFSVQ</sequence>
<feature type="compositionally biased region" description="Basic and acidic residues" evidence="5">
    <location>
        <begin position="701"/>
        <end position="714"/>
    </location>
</feature>
<protein>
    <recommendedName>
        <fullName evidence="6">INO80 complex subunit B-like conserved region domain-containing protein</fullName>
    </recommendedName>
</protein>
<feature type="compositionally biased region" description="Acidic residues" evidence="5">
    <location>
        <begin position="583"/>
        <end position="617"/>
    </location>
</feature>
<dbReference type="InterPro" id="IPR051409">
    <property type="entry name" value="Atypical_kinase_ADCK"/>
</dbReference>
<dbReference type="GO" id="GO:0016740">
    <property type="term" value="F:transferase activity"/>
    <property type="evidence" value="ECO:0007669"/>
    <property type="project" value="UniProtKB-KW"/>
</dbReference>
<dbReference type="SUPFAM" id="SSF56112">
    <property type="entry name" value="Protein kinase-like (PK-like)"/>
    <property type="match status" value="1"/>
</dbReference>
<dbReference type="SMART" id="SM01406">
    <property type="entry name" value="PAPA-1"/>
    <property type="match status" value="1"/>
</dbReference>
<keyword evidence="2" id="KW-0808">Transferase</keyword>
<dbReference type="PANTHER" id="PTHR43851:SF3">
    <property type="entry name" value="COENZYME Q8"/>
    <property type="match status" value="1"/>
</dbReference>
<name>A0A4T0I5T6_WALIC</name>
<feature type="compositionally biased region" description="Polar residues" evidence="5">
    <location>
        <begin position="63"/>
        <end position="93"/>
    </location>
</feature>
<dbReference type="CDD" id="cd13970">
    <property type="entry name" value="ABC1_ADCK3"/>
    <property type="match status" value="1"/>
</dbReference>
<dbReference type="InterPro" id="IPR006880">
    <property type="entry name" value="INO80B_C"/>
</dbReference>
<dbReference type="EMBL" id="SPOF01000011">
    <property type="protein sequence ID" value="TIB14332.1"/>
    <property type="molecule type" value="Genomic_DNA"/>
</dbReference>
<dbReference type="Pfam" id="PF03109">
    <property type="entry name" value="ABC1"/>
    <property type="match status" value="1"/>
</dbReference>
<dbReference type="InterPro" id="IPR034646">
    <property type="entry name" value="ADCK3_dom"/>
</dbReference>
<comment type="similarity">
    <text evidence="1">Belongs to the protein kinase superfamily. ADCK protein kinase family.</text>
</comment>
<feature type="compositionally biased region" description="Low complexity" evidence="5">
    <location>
        <begin position="636"/>
        <end position="660"/>
    </location>
</feature>
<accession>A0A4T0I5T6</accession>